<proteinExistence type="predicted"/>
<evidence type="ECO:0000313" key="1">
    <source>
        <dbReference type="EMBL" id="KHD84098.1"/>
    </source>
</evidence>
<dbReference type="EMBL" id="JRUN01000105">
    <property type="protein sequence ID" value="KHD84098.1"/>
    <property type="molecule type" value="Genomic_DNA"/>
</dbReference>
<dbReference type="STRING" id="363870.NG54_17755"/>
<name>A0A0A6V947_9BACI</name>
<comment type="caution">
    <text evidence="1">The sequence shown here is derived from an EMBL/GenBank/DDBJ whole genome shotgun (WGS) entry which is preliminary data.</text>
</comment>
<organism evidence="1 2">
    <name type="scientific">Heyndrickxia ginsengihumi</name>
    <dbReference type="NCBI Taxonomy" id="363870"/>
    <lineage>
        <taxon>Bacteria</taxon>
        <taxon>Bacillati</taxon>
        <taxon>Bacillota</taxon>
        <taxon>Bacilli</taxon>
        <taxon>Bacillales</taxon>
        <taxon>Bacillaceae</taxon>
        <taxon>Heyndrickxia</taxon>
    </lineage>
</organism>
<protein>
    <recommendedName>
        <fullName evidence="3">Helix-turn-helix domain-containing protein</fullName>
    </recommendedName>
</protein>
<evidence type="ECO:0000313" key="2">
    <source>
        <dbReference type="Proteomes" id="UP000030588"/>
    </source>
</evidence>
<dbReference type="AlphaFoldDB" id="A0A0A6V947"/>
<reference evidence="1 2" key="1">
    <citation type="submission" date="2014-10" db="EMBL/GenBank/DDBJ databases">
        <title>Draft genome of phytase producing Bacillus ginsengihumi strain M2.11.</title>
        <authorList>
            <person name="Toymentseva A."/>
            <person name="Boulygina E.A."/>
            <person name="Kazakov S.V."/>
            <person name="Kayumov I."/>
            <person name="Suleimanova A.D."/>
            <person name="Mardanova A.M."/>
            <person name="Maria S.N."/>
            <person name="Sergey M.Y."/>
            <person name="Sharipova M.R."/>
        </authorList>
    </citation>
    <scope>NUCLEOTIDE SEQUENCE [LARGE SCALE GENOMIC DNA]</scope>
    <source>
        <strain evidence="1 2">M2.11</strain>
    </source>
</reference>
<gene>
    <name evidence="1" type="ORF">NG54_17755</name>
</gene>
<dbReference type="Proteomes" id="UP000030588">
    <property type="component" value="Unassembled WGS sequence"/>
</dbReference>
<evidence type="ECO:0008006" key="3">
    <source>
        <dbReference type="Google" id="ProtNLM"/>
    </source>
</evidence>
<accession>A0A0A6V947</accession>
<sequence>MIVKTKDLYSFSQAATILGVTTQRLFELCSSPYVEKVNQDNRVYFTKESTRKLVLRGDV</sequence>